<organism evidence="1 2">
    <name type="scientific">Nocardia huaxiensis</name>
    <dbReference type="NCBI Taxonomy" id="2755382"/>
    <lineage>
        <taxon>Bacteria</taxon>
        <taxon>Bacillati</taxon>
        <taxon>Actinomycetota</taxon>
        <taxon>Actinomycetes</taxon>
        <taxon>Mycobacteriales</taxon>
        <taxon>Nocardiaceae</taxon>
        <taxon>Nocardia</taxon>
    </lineage>
</organism>
<sequence length="360" mass="40458">MNHNEGTNPYAVLERRHRVQVIDGLRANGLTYTEIRELLGVTLRQIETVLGEAEVLRAKGFRTKEIAAEIGVPPGSLGRVLASRRRGTLTARQDEAVSAIVHMRGMQVDVLAEYLNVLESSAYALLRELIAKGLVCELKKVQRGRAWAYVPPKVEHRYLGWRTKDWSPPLKFAEHYRAVAQARIMLVGSDPRAFISERVLRQAAARAAQIAAEKRHGTPVLEFSSSLEPMPGRPHIHDGRFLGVVRGTYGWWALEVELSVKDNAYMDIALQGAIRAAADAHPYTMVGLLYLCRSKAVKDNVEAASERLPADLQELPLDLEIQDFDKRWAEFVKNRMEARAAAREAKRLRRNLIDITQEAS</sequence>
<proteinExistence type="predicted"/>
<accession>A0A7D6VDL3</accession>
<dbReference type="KEGG" id="nhu:H0264_18550"/>
<evidence type="ECO:0000313" key="1">
    <source>
        <dbReference type="EMBL" id="QLY33961.1"/>
    </source>
</evidence>
<dbReference type="Proteomes" id="UP000515512">
    <property type="component" value="Chromosome"/>
</dbReference>
<name>A0A7D6VDL3_9NOCA</name>
<gene>
    <name evidence="1" type="ORF">H0264_18550</name>
</gene>
<evidence type="ECO:0000313" key="2">
    <source>
        <dbReference type="Proteomes" id="UP000515512"/>
    </source>
</evidence>
<dbReference type="RefSeq" id="WP_181585125.1">
    <property type="nucleotide sequence ID" value="NZ_CP059399.1"/>
</dbReference>
<protein>
    <submittedName>
        <fullName evidence="1">Uncharacterized protein</fullName>
    </submittedName>
</protein>
<dbReference type="AlphaFoldDB" id="A0A7D6VDL3"/>
<dbReference type="EMBL" id="CP059399">
    <property type="protein sequence ID" value="QLY33961.1"/>
    <property type="molecule type" value="Genomic_DNA"/>
</dbReference>
<keyword evidence="2" id="KW-1185">Reference proteome</keyword>
<reference evidence="1 2" key="1">
    <citation type="submission" date="2020-07" db="EMBL/GenBank/DDBJ databases">
        <authorList>
            <person name="Zhuang K."/>
            <person name="Ran Y."/>
        </authorList>
    </citation>
    <scope>NUCLEOTIDE SEQUENCE [LARGE SCALE GENOMIC DNA]</scope>
    <source>
        <strain evidence="1 2">WCH-YHL-001</strain>
    </source>
</reference>